<reference evidence="3 4" key="1">
    <citation type="submission" date="2024-11" db="EMBL/GenBank/DDBJ databases">
        <title>Chromosome-level genome assembly of the freshwater bivalve Anodonta woodiana.</title>
        <authorList>
            <person name="Chen X."/>
        </authorList>
    </citation>
    <scope>NUCLEOTIDE SEQUENCE [LARGE SCALE GENOMIC DNA]</scope>
    <source>
        <strain evidence="3">MN2024</strain>
        <tissue evidence="3">Gills</tissue>
    </source>
</reference>
<dbReference type="EMBL" id="JBJQND010000003">
    <property type="protein sequence ID" value="KAL3883039.1"/>
    <property type="molecule type" value="Genomic_DNA"/>
</dbReference>
<proteinExistence type="predicted"/>
<dbReference type="Proteomes" id="UP001634394">
    <property type="component" value="Unassembled WGS sequence"/>
</dbReference>
<evidence type="ECO:0000259" key="2">
    <source>
        <dbReference type="Pfam" id="PF02214"/>
    </source>
</evidence>
<feature type="compositionally biased region" description="Polar residues" evidence="1">
    <location>
        <begin position="106"/>
        <end position="120"/>
    </location>
</feature>
<keyword evidence="4" id="KW-1185">Reference proteome</keyword>
<evidence type="ECO:0000313" key="3">
    <source>
        <dbReference type="EMBL" id="KAL3883039.1"/>
    </source>
</evidence>
<dbReference type="AlphaFoldDB" id="A0ABD3X9V6"/>
<feature type="compositionally biased region" description="Low complexity" evidence="1">
    <location>
        <begin position="125"/>
        <end position="160"/>
    </location>
</feature>
<evidence type="ECO:0000313" key="4">
    <source>
        <dbReference type="Proteomes" id="UP001634394"/>
    </source>
</evidence>
<feature type="compositionally biased region" description="Acidic residues" evidence="1">
    <location>
        <begin position="174"/>
        <end position="196"/>
    </location>
</feature>
<accession>A0ABD3X9V6</accession>
<dbReference type="InterPro" id="IPR011333">
    <property type="entry name" value="SKP1/BTB/POZ_sf"/>
</dbReference>
<feature type="domain" description="Potassium channel tetramerisation-type BTB" evidence="2">
    <location>
        <begin position="264"/>
        <end position="330"/>
    </location>
</feature>
<dbReference type="Gene3D" id="3.30.710.10">
    <property type="entry name" value="Potassium Channel Kv1.1, Chain A"/>
    <property type="match status" value="1"/>
</dbReference>
<comment type="caution">
    <text evidence="3">The sequence shown here is derived from an EMBL/GenBank/DDBJ whole genome shotgun (WGS) entry which is preliminary data.</text>
</comment>
<evidence type="ECO:0000256" key="1">
    <source>
        <dbReference type="SAM" id="MobiDB-lite"/>
    </source>
</evidence>
<protein>
    <recommendedName>
        <fullName evidence="2">Potassium channel tetramerisation-type BTB domain-containing protein</fullName>
    </recommendedName>
</protein>
<dbReference type="SUPFAM" id="SSF54695">
    <property type="entry name" value="POZ domain"/>
    <property type="match status" value="1"/>
</dbReference>
<organism evidence="3 4">
    <name type="scientific">Sinanodonta woodiana</name>
    <name type="common">Chinese pond mussel</name>
    <name type="synonym">Anodonta woodiana</name>
    <dbReference type="NCBI Taxonomy" id="1069815"/>
    <lineage>
        <taxon>Eukaryota</taxon>
        <taxon>Metazoa</taxon>
        <taxon>Spiralia</taxon>
        <taxon>Lophotrochozoa</taxon>
        <taxon>Mollusca</taxon>
        <taxon>Bivalvia</taxon>
        <taxon>Autobranchia</taxon>
        <taxon>Heteroconchia</taxon>
        <taxon>Palaeoheterodonta</taxon>
        <taxon>Unionida</taxon>
        <taxon>Unionoidea</taxon>
        <taxon>Unionidae</taxon>
        <taxon>Unioninae</taxon>
        <taxon>Sinanodonta</taxon>
    </lineage>
</organism>
<feature type="region of interest" description="Disordered" evidence="1">
    <location>
        <begin position="72"/>
        <end position="216"/>
    </location>
</feature>
<gene>
    <name evidence="3" type="ORF">ACJMK2_029334</name>
</gene>
<dbReference type="Pfam" id="PF02214">
    <property type="entry name" value="BTB_2"/>
    <property type="match status" value="1"/>
</dbReference>
<name>A0ABD3X9V6_SINWO</name>
<feature type="compositionally biased region" description="Low complexity" evidence="1">
    <location>
        <begin position="72"/>
        <end position="94"/>
    </location>
</feature>
<sequence>MQKQTKSNIPVLASSAPYAKVVLYELQYSTHAKQKKDFDRFVQVSGKRGSDAEKELSDFIATVVNKNVKNVNDMQKVVNSPSKQKQSSSSTPSKRQCRITPIHITAKTQSTIPSNRISSRNRTKSPTFSTPSSSRSNSSSSTRSSSSSGSSSTRSPITESVRTSPTPQILNELLEIETESSLGMEDDQENEMSDANDNEKGENVMSVMKGKKVNDVEKRRVRDERLEEKRDISKKTDSIVLKKKVKRKKESNNDELQQLQNSKIMLNVVGCKMETSRIILSTDPESLFAKAIESSEHCCSTNNDMCTERDSTHMRFILNYLRYNGSMPEAIIPRDRRNLTEILHEA</sequence>
<dbReference type="InterPro" id="IPR003131">
    <property type="entry name" value="T1-type_BTB"/>
</dbReference>